<keyword evidence="1" id="KW-0496">Mitochondrion</keyword>
<protein>
    <submittedName>
        <fullName evidence="1">Uncharacterized protein</fullName>
    </submittedName>
</protein>
<evidence type="ECO:0000313" key="1">
    <source>
        <dbReference type="EMBL" id="KUM46429.1"/>
    </source>
</evidence>
<accession>A0A101LW24</accession>
<name>A0A101LW24_PICGL</name>
<dbReference type="EMBL" id="LKAM01000011">
    <property type="protein sequence ID" value="KUM46429.1"/>
    <property type="molecule type" value="Genomic_DNA"/>
</dbReference>
<comment type="caution">
    <text evidence="1">The sequence shown here is derived from an EMBL/GenBank/DDBJ whole genome shotgun (WGS) entry which is preliminary data.</text>
</comment>
<proteinExistence type="predicted"/>
<dbReference type="AlphaFoldDB" id="A0A101LW24"/>
<organism evidence="1">
    <name type="scientific">Picea glauca</name>
    <name type="common">White spruce</name>
    <name type="synonym">Pinus glauca</name>
    <dbReference type="NCBI Taxonomy" id="3330"/>
    <lineage>
        <taxon>Eukaryota</taxon>
        <taxon>Viridiplantae</taxon>
        <taxon>Streptophyta</taxon>
        <taxon>Embryophyta</taxon>
        <taxon>Tracheophyta</taxon>
        <taxon>Spermatophyta</taxon>
        <taxon>Pinopsida</taxon>
        <taxon>Pinidae</taxon>
        <taxon>Conifers I</taxon>
        <taxon>Pinales</taxon>
        <taxon>Pinaceae</taxon>
        <taxon>Picea</taxon>
    </lineage>
</organism>
<reference evidence="1" key="1">
    <citation type="journal article" date="2015" name="Genome Biol. Evol.">
        <title>Organellar Genomes of White Spruce (Picea glauca): Assembly and Annotation.</title>
        <authorList>
            <person name="Jackman S.D."/>
            <person name="Warren R.L."/>
            <person name="Gibb E.A."/>
            <person name="Vandervalk B.P."/>
            <person name="Mohamadi H."/>
            <person name="Chu J."/>
            <person name="Raymond A."/>
            <person name="Pleasance S."/>
            <person name="Coope R."/>
            <person name="Wildung M.R."/>
            <person name="Ritland C.E."/>
            <person name="Bousquet J."/>
            <person name="Jones S.J."/>
            <person name="Bohlmann J."/>
            <person name="Birol I."/>
        </authorList>
    </citation>
    <scope>NUCLEOTIDE SEQUENCE [LARGE SCALE GENOMIC DNA]</scope>
    <source>
        <tissue evidence="1">Flushing bud</tissue>
    </source>
</reference>
<sequence>MLHRFAASPLWGVGRLSSAFELSLKTDGLLLCSAMPGDGSLGSAPLDAASAMLHTIPYPIPAHKSTLGHSILLYIKITLIEGIGCPHAFELRGPYRGKQFGWERSLDL</sequence>
<geneLocation type="mitochondrion" evidence="1"/>
<gene>
    <name evidence="1" type="ORF">ABT39_MTgene1530</name>
</gene>